<dbReference type="GeneID" id="30970070"/>
<organism evidence="3 4">
    <name type="scientific">Aspergillus aculeatus (strain ATCC 16872 / CBS 172.66 / WB 5094)</name>
    <dbReference type="NCBI Taxonomy" id="690307"/>
    <lineage>
        <taxon>Eukaryota</taxon>
        <taxon>Fungi</taxon>
        <taxon>Dikarya</taxon>
        <taxon>Ascomycota</taxon>
        <taxon>Pezizomycotina</taxon>
        <taxon>Eurotiomycetes</taxon>
        <taxon>Eurotiomycetidae</taxon>
        <taxon>Eurotiales</taxon>
        <taxon>Aspergillaceae</taxon>
        <taxon>Aspergillus</taxon>
        <taxon>Aspergillus subgen. Circumdati</taxon>
    </lineage>
</organism>
<name>A0A1L9WUI8_ASPA1</name>
<feature type="domain" description="Mmc1 C-terminal" evidence="2">
    <location>
        <begin position="408"/>
        <end position="588"/>
    </location>
</feature>
<evidence type="ECO:0000259" key="2">
    <source>
        <dbReference type="Pfam" id="PF23868"/>
    </source>
</evidence>
<feature type="compositionally biased region" description="Polar residues" evidence="1">
    <location>
        <begin position="47"/>
        <end position="63"/>
    </location>
</feature>
<evidence type="ECO:0000313" key="4">
    <source>
        <dbReference type="Proteomes" id="UP000184546"/>
    </source>
</evidence>
<dbReference type="PANTHER" id="PTHR38644:SF1">
    <property type="entry name" value="EXPRESSED PROTEIN"/>
    <property type="match status" value="1"/>
</dbReference>
<accession>A0A1L9WUI8</accession>
<dbReference type="Proteomes" id="UP000184546">
    <property type="component" value="Unassembled WGS sequence"/>
</dbReference>
<dbReference type="PANTHER" id="PTHR38644">
    <property type="entry name" value="EXPRESSED PROTEIN"/>
    <property type="match status" value="1"/>
</dbReference>
<dbReference type="RefSeq" id="XP_020056123.1">
    <property type="nucleotide sequence ID" value="XM_020196256.1"/>
</dbReference>
<sequence>MPPKIRGSLTASLAHAGRDSATVFYCPSCSTWRRNTKTALTLARRANSTTGVASSNSSQQSQPLDFRPHTHPIPSTPAPRPLNNTVPVVHAGGRNIPPRLKGLHTTLDQLKDVAPEQVNLSRLQLAMRGLESETPVIRVAVLGLNDASAARRLVKLLLADPLNGKESWEDLLEEMGAGAGGLERGLLIRYGPVSQSIPNDLLPTISVPSPILKKGNLEILITSLGADTRADAKFTADTFLVPTVTIQTSHSGRHNMVRYPVHRSIVCGSGVDGFLAYSGLMARSDLKNEARSVYGAIELPVTKPEKYSNGRVAFVDIDKADEALATFRESVQNASLYERGWNSSGVQPVVNWLTALRAEAGSTLDPSLRSLITSLLDAAEAGVVAEETQRIQEQELGMVPVEVRNGLDRSVSEWAEKAHTELRGALEEGFASKPWKGLAWWKLFWRVDDVGMITGEILDRKFLRQAEREVIWTAGRFQQAGLVETTPGSSPTEEPSWPTQISTRRAKLVETTAPALQALAQRLVLFSMSTTTLSSALSILTYLSWPAASVYETCTMAAVGLIYSLRRQQRKWESARTWFENEAREDGRTALLETEDQLRGIVQRGRRPVEEEVPVSPLETRQAIDRARKALEEVD</sequence>
<feature type="region of interest" description="Disordered" evidence="1">
    <location>
        <begin position="47"/>
        <end position="82"/>
    </location>
</feature>
<dbReference type="OMA" id="WAERAHT"/>
<dbReference type="OrthoDB" id="5319015at2759"/>
<dbReference type="VEuPathDB" id="FungiDB:ASPACDRAFT_119513"/>
<gene>
    <name evidence="3" type="ORF">ASPACDRAFT_119513</name>
</gene>
<dbReference type="InterPro" id="IPR056196">
    <property type="entry name" value="Mmc1_C"/>
</dbReference>
<keyword evidence="4" id="KW-1185">Reference proteome</keyword>
<dbReference type="EMBL" id="KV878977">
    <property type="protein sequence ID" value="OJJ99783.1"/>
    <property type="molecule type" value="Genomic_DNA"/>
</dbReference>
<protein>
    <recommendedName>
        <fullName evidence="2">Mmc1 C-terminal domain-containing protein</fullName>
    </recommendedName>
</protein>
<dbReference type="Pfam" id="PF23868">
    <property type="entry name" value="Mmc1_C"/>
    <property type="match status" value="1"/>
</dbReference>
<evidence type="ECO:0000256" key="1">
    <source>
        <dbReference type="SAM" id="MobiDB-lite"/>
    </source>
</evidence>
<proteinExistence type="predicted"/>
<dbReference type="Pfam" id="PF23867">
    <property type="entry name" value="Mmc1_N"/>
    <property type="match status" value="1"/>
</dbReference>
<evidence type="ECO:0000313" key="3">
    <source>
        <dbReference type="EMBL" id="OJJ99783.1"/>
    </source>
</evidence>
<reference evidence="4" key="1">
    <citation type="journal article" date="2017" name="Genome Biol.">
        <title>Comparative genomics reveals high biological diversity and specific adaptations in the industrially and medically important fungal genus Aspergillus.</title>
        <authorList>
            <person name="de Vries R.P."/>
            <person name="Riley R."/>
            <person name="Wiebenga A."/>
            <person name="Aguilar-Osorio G."/>
            <person name="Amillis S."/>
            <person name="Uchima C.A."/>
            <person name="Anderluh G."/>
            <person name="Asadollahi M."/>
            <person name="Askin M."/>
            <person name="Barry K."/>
            <person name="Battaglia E."/>
            <person name="Bayram O."/>
            <person name="Benocci T."/>
            <person name="Braus-Stromeyer S.A."/>
            <person name="Caldana C."/>
            <person name="Canovas D."/>
            <person name="Cerqueira G.C."/>
            <person name="Chen F."/>
            <person name="Chen W."/>
            <person name="Choi C."/>
            <person name="Clum A."/>
            <person name="Dos Santos R.A."/>
            <person name="Damasio A.R."/>
            <person name="Diallinas G."/>
            <person name="Emri T."/>
            <person name="Fekete E."/>
            <person name="Flipphi M."/>
            <person name="Freyberg S."/>
            <person name="Gallo A."/>
            <person name="Gournas C."/>
            <person name="Habgood R."/>
            <person name="Hainaut M."/>
            <person name="Harispe M.L."/>
            <person name="Henrissat B."/>
            <person name="Hilden K.S."/>
            <person name="Hope R."/>
            <person name="Hossain A."/>
            <person name="Karabika E."/>
            <person name="Karaffa L."/>
            <person name="Karanyi Z."/>
            <person name="Krasevec N."/>
            <person name="Kuo A."/>
            <person name="Kusch H."/>
            <person name="LaButti K."/>
            <person name="Lagendijk E.L."/>
            <person name="Lapidus A."/>
            <person name="Levasseur A."/>
            <person name="Lindquist E."/>
            <person name="Lipzen A."/>
            <person name="Logrieco A.F."/>
            <person name="MacCabe A."/>
            <person name="Maekelae M.R."/>
            <person name="Malavazi I."/>
            <person name="Melin P."/>
            <person name="Meyer V."/>
            <person name="Mielnichuk N."/>
            <person name="Miskei M."/>
            <person name="Molnar A.P."/>
            <person name="Mule G."/>
            <person name="Ngan C.Y."/>
            <person name="Orejas M."/>
            <person name="Orosz E."/>
            <person name="Ouedraogo J.P."/>
            <person name="Overkamp K.M."/>
            <person name="Park H.-S."/>
            <person name="Perrone G."/>
            <person name="Piumi F."/>
            <person name="Punt P.J."/>
            <person name="Ram A.F."/>
            <person name="Ramon A."/>
            <person name="Rauscher S."/>
            <person name="Record E."/>
            <person name="Riano-Pachon D.M."/>
            <person name="Robert V."/>
            <person name="Roehrig J."/>
            <person name="Ruller R."/>
            <person name="Salamov A."/>
            <person name="Salih N.S."/>
            <person name="Samson R.A."/>
            <person name="Sandor E."/>
            <person name="Sanguinetti M."/>
            <person name="Schuetze T."/>
            <person name="Sepcic K."/>
            <person name="Shelest E."/>
            <person name="Sherlock G."/>
            <person name="Sophianopoulou V."/>
            <person name="Squina F.M."/>
            <person name="Sun H."/>
            <person name="Susca A."/>
            <person name="Todd R.B."/>
            <person name="Tsang A."/>
            <person name="Unkles S.E."/>
            <person name="van de Wiele N."/>
            <person name="van Rossen-Uffink D."/>
            <person name="Oliveira J.V."/>
            <person name="Vesth T.C."/>
            <person name="Visser J."/>
            <person name="Yu J.-H."/>
            <person name="Zhou M."/>
            <person name="Andersen M.R."/>
            <person name="Archer D.B."/>
            <person name="Baker S.E."/>
            <person name="Benoit I."/>
            <person name="Brakhage A.A."/>
            <person name="Braus G.H."/>
            <person name="Fischer R."/>
            <person name="Frisvad J.C."/>
            <person name="Goldman G.H."/>
            <person name="Houbraken J."/>
            <person name="Oakley B."/>
            <person name="Pocsi I."/>
            <person name="Scazzocchio C."/>
            <person name="Seiboth B."/>
            <person name="vanKuyk P.A."/>
            <person name="Wortman J."/>
            <person name="Dyer P.S."/>
            <person name="Grigoriev I.V."/>
        </authorList>
    </citation>
    <scope>NUCLEOTIDE SEQUENCE [LARGE SCALE GENOMIC DNA]</scope>
    <source>
        <strain evidence="4">ATCC 16872 / CBS 172.66 / WB 5094</strain>
    </source>
</reference>
<dbReference type="AlphaFoldDB" id="A0A1L9WUI8"/>
<dbReference type="STRING" id="690307.A0A1L9WUI8"/>